<name>A0A1E5WGS6_9POAL</name>
<accession>A0A1E5WGS6</accession>
<dbReference type="AlphaFoldDB" id="A0A1E5WGS6"/>
<reference evidence="1 2" key="1">
    <citation type="submission" date="2016-09" db="EMBL/GenBank/DDBJ databases">
        <title>The draft genome of Dichanthelium oligosanthes: A C3 panicoid grass species.</title>
        <authorList>
            <person name="Studer A.J."/>
            <person name="Schnable J.C."/>
            <person name="Brutnell T.P."/>
        </authorList>
    </citation>
    <scope>NUCLEOTIDE SEQUENCE [LARGE SCALE GENOMIC DNA]</scope>
    <source>
        <strain evidence="2">cv. Kellogg 1175</strain>
        <tissue evidence="1">Leaf</tissue>
    </source>
</reference>
<comment type="caution">
    <text evidence="1">The sequence shown here is derived from an EMBL/GenBank/DDBJ whole genome shotgun (WGS) entry which is preliminary data.</text>
</comment>
<organism evidence="1 2">
    <name type="scientific">Dichanthelium oligosanthes</name>
    <dbReference type="NCBI Taxonomy" id="888268"/>
    <lineage>
        <taxon>Eukaryota</taxon>
        <taxon>Viridiplantae</taxon>
        <taxon>Streptophyta</taxon>
        <taxon>Embryophyta</taxon>
        <taxon>Tracheophyta</taxon>
        <taxon>Spermatophyta</taxon>
        <taxon>Magnoliopsida</taxon>
        <taxon>Liliopsida</taxon>
        <taxon>Poales</taxon>
        <taxon>Poaceae</taxon>
        <taxon>PACMAD clade</taxon>
        <taxon>Panicoideae</taxon>
        <taxon>Panicodae</taxon>
        <taxon>Paniceae</taxon>
        <taxon>Dichantheliinae</taxon>
        <taxon>Dichanthelium</taxon>
    </lineage>
</organism>
<evidence type="ECO:0000313" key="1">
    <source>
        <dbReference type="EMBL" id="OEL36581.1"/>
    </source>
</evidence>
<keyword evidence="2" id="KW-1185">Reference proteome</keyword>
<sequence>MTYQIFSSASGAWGPVKRSARLEKGRAPAYWDGKPKDVVVCRGAVYWLGVSFNYGRRGGRSRRAFAIDVRTEWTWTTELPEKYVVLDRDNLDCSLALATAG</sequence>
<protein>
    <submittedName>
        <fullName evidence="1">Uncharacterized protein</fullName>
    </submittedName>
</protein>
<proteinExistence type="predicted"/>
<evidence type="ECO:0000313" key="2">
    <source>
        <dbReference type="Proteomes" id="UP000095767"/>
    </source>
</evidence>
<dbReference type="Proteomes" id="UP000095767">
    <property type="component" value="Unassembled WGS sequence"/>
</dbReference>
<dbReference type="EMBL" id="LWDX02008764">
    <property type="protein sequence ID" value="OEL36581.1"/>
    <property type="molecule type" value="Genomic_DNA"/>
</dbReference>
<gene>
    <name evidence="1" type="ORF">BAE44_0002400</name>
</gene>